<dbReference type="EMBL" id="JACRTC010000007">
    <property type="protein sequence ID" value="MBC8571140.1"/>
    <property type="molecule type" value="Genomic_DNA"/>
</dbReference>
<accession>A0A926ICH8</accession>
<gene>
    <name evidence="2" type="ORF">H8709_09925</name>
</gene>
<comment type="caution">
    <text evidence="2">The sequence shown here is derived from an EMBL/GenBank/DDBJ whole genome shotgun (WGS) entry which is preliminary data.</text>
</comment>
<evidence type="ECO:0000313" key="3">
    <source>
        <dbReference type="Proteomes" id="UP000660861"/>
    </source>
</evidence>
<reference evidence="2" key="1">
    <citation type="submission" date="2020-08" db="EMBL/GenBank/DDBJ databases">
        <title>Genome public.</title>
        <authorList>
            <person name="Liu C."/>
            <person name="Sun Q."/>
        </authorList>
    </citation>
    <scope>NUCLEOTIDE SEQUENCE</scope>
    <source>
        <strain evidence="2">NSJ-54</strain>
    </source>
</reference>
<dbReference type="Proteomes" id="UP000660861">
    <property type="component" value="Unassembled WGS sequence"/>
</dbReference>
<feature type="region of interest" description="Disordered" evidence="1">
    <location>
        <begin position="65"/>
        <end position="87"/>
    </location>
</feature>
<organism evidence="2 3">
    <name type="scientific">Zongyangia hominis</name>
    <dbReference type="NCBI Taxonomy" id="2763677"/>
    <lineage>
        <taxon>Bacteria</taxon>
        <taxon>Bacillati</taxon>
        <taxon>Bacillota</taxon>
        <taxon>Clostridia</taxon>
        <taxon>Eubacteriales</taxon>
        <taxon>Oscillospiraceae</taxon>
        <taxon>Zongyangia</taxon>
    </lineage>
</organism>
<protein>
    <submittedName>
        <fullName evidence="2">Uncharacterized protein</fullName>
    </submittedName>
</protein>
<keyword evidence="3" id="KW-1185">Reference proteome</keyword>
<evidence type="ECO:0000313" key="2">
    <source>
        <dbReference type="EMBL" id="MBC8571140.1"/>
    </source>
</evidence>
<name>A0A926ICH8_9FIRM</name>
<sequence length="87" mass="9483">MVKIILSSSASQGGESAGFYDMSDSSQGRYTMYTIIVHNVLFVNEITKICEGGKDFPVRFIKDAQKGKKTPPGRRSGGVLNGLVIRQ</sequence>
<evidence type="ECO:0000256" key="1">
    <source>
        <dbReference type="SAM" id="MobiDB-lite"/>
    </source>
</evidence>
<proteinExistence type="predicted"/>
<dbReference type="AlphaFoldDB" id="A0A926ICH8"/>
<dbReference type="RefSeq" id="WP_262398231.1">
    <property type="nucleotide sequence ID" value="NZ_JACRTC010000007.1"/>
</dbReference>